<evidence type="ECO:0000259" key="1">
    <source>
        <dbReference type="Pfam" id="PF09851"/>
    </source>
</evidence>
<reference evidence="2 3" key="1">
    <citation type="submission" date="2019-02" db="EMBL/GenBank/DDBJ databases">
        <title>High diversity of culturable Acinetobacter species in natural soil and water ecosystems.</title>
        <authorList>
            <person name="Radolfova-Krizova L."/>
            <person name="Nemec A."/>
        </authorList>
    </citation>
    <scope>NUCLEOTIDE SEQUENCE [LARGE SCALE GENOMIC DNA]</scope>
    <source>
        <strain evidence="2 3">ANC 4281</strain>
    </source>
</reference>
<dbReference type="Proteomes" id="UP000291380">
    <property type="component" value="Unassembled WGS sequence"/>
</dbReference>
<gene>
    <name evidence="2" type="ORF">E0H85_02715</name>
</gene>
<name>A0A4R0EPW7_9GAMM</name>
<comment type="caution">
    <text evidence="2">The sequence shown here is derived from an EMBL/GenBank/DDBJ whole genome shotgun (WGS) entry which is preliminary data.</text>
</comment>
<dbReference type="PROSITE" id="PS51257">
    <property type="entry name" value="PROKAR_LIPOPROTEIN"/>
    <property type="match status" value="1"/>
</dbReference>
<dbReference type="InterPro" id="IPR018649">
    <property type="entry name" value="SHOCT"/>
</dbReference>
<dbReference type="Pfam" id="PF09851">
    <property type="entry name" value="SHOCT"/>
    <property type="match status" value="1"/>
</dbReference>
<dbReference type="OrthoDB" id="6064963at2"/>
<protein>
    <submittedName>
        <fullName evidence="2">SHOCT domain-containing protein</fullName>
    </submittedName>
</protein>
<dbReference type="EMBL" id="SJOA01000002">
    <property type="protein sequence ID" value="TCB61347.1"/>
    <property type="molecule type" value="Genomic_DNA"/>
</dbReference>
<proteinExistence type="predicted"/>
<feature type="domain" description="SHOCT" evidence="1">
    <location>
        <begin position="133"/>
        <end position="160"/>
    </location>
</feature>
<evidence type="ECO:0000313" key="3">
    <source>
        <dbReference type="Proteomes" id="UP000291380"/>
    </source>
</evidence>
<dbReference type="AlphaFoldDB" id="A0A4R0EPW7"/>
<dbReference type="RefSeq" id="WP_067722360.1">
    <property type="nucleotide sequence ID" value="NZ_LSZG01000001.1"/>
</dbReference>
<evidence type="ECO:0000313" key="2">
    <source>
        <dbReference type="EMBL" id="TCB61347.1"/>
    </source>
</evidence>
<accession>A0A4R0EPW7</accession>
<organism evidence="2 3">
    <name type="scientific">Acinetobacter terrae</name>
    <dbReference type="NCBI Taxonomy" id="2731247"/>
    <lineage>
        <taxon>Bacteria</taxon>
        <taxon>Pseudomonadati</taxon>
        <taxon>Pseudomonadota</taxon>
        <taxon>Gammaproteobacteria</taxon>
        <taxon>Moraxellales</taxon>
        <taxon>Moraxellaceae</taxon>
        <taxon>Acinetobacter</taxon>
        <taxon>Acinetobacter Taxon 24</taxon>
    </lineage>
</organism>
<sequence>MNKLFFIVSVLLVSSCSSVPPIQLASKSKSPFENAVFDGGTVILDQPIKNSEESYRIFRKAATGFVSLQTVRENAEHASITFCERKNKAMHGLTETAAKPPYILGNFPRIELVFECIEKAENGNNNLIVGKYEKLTALKKLLDDGVLTKQEFEKEKTKILAGN</sequence>